<keyword evidence="1" id="KW-1133">Transmembrane helix</keyword>
<reference evidence="2 3" key="1">
    <citation type="journal article" date="2020" name="Phytopathology">
        <title>A high-quality genome resource of Botrytis fragariae, a new and rapidly spreading fungal pathogen causing strawberry gray mold in the U.S.A.</title>
        <authorList>
            <person name="Wu Y."/>
            <person name="Saski C.A."/>
            <person name="Schnabel G."/>
            <person name="Xiao S."/>
            <person name="Hu M."/>
        </authorList>
    </citation>
    <scope>NUCLEOTIDE SEQUENCE [LARGE SCALE GENOMIC DNA]</scope>
    <source>
        <strain evidence="2 3">BVB16</strain>
    </source>
</reference>
<dbReference type="RefSeq" id="XP_037198431.1">
    <property type="nucleotide sequence ID" value="XM_037337065.1"/>
</dbReference>
<accession>A0A8H6B5S7</accession>
<dbReference type="Proteomes" id="UP000531561">
    <property type="component" value="Unassembled WGS sequence"/>
</dbReference>
<keyword evidence="3" id="KW-1185">Reference proteome</keyword>
<sequence length="116" mass="13248">MLQQYLYNEYPFFLVRSIGDCALCCIIAYSITEFVHFGGKLLPTDFFIVVILQRMRGSGPSTRGSPMNLVFQRLLDVDPKIPILLSVTPSFAKRTIFRSRSKTVPVFSKNNLRPEI</sequence>
<proteinExistence type="predicted"/>
<gene>
    <name evidence="2" type="ORF">Bfra_006695</name>
</gene>
<keyword evidence="1" id="KW-0472">Membrane</keyword>
<evidence type="ECO:0000313" key="3">
    <source>
        <dbReference type="Proteomes" id="UP000531561"/>
    </source>
</evidence>
<organism evidence="2 3">
    <name type="scientific">Botrytis fragariae</name>
    <dbReference type="NCBI Taxonomy" id="1964551"/>
    <lineage>
        <taxon>Eukaryota</taxon>
        <taxon>Fungi</taxon>
        <taxon>Dikarya</taxon>
        <taxon>Ascomycota</taxon>
        <taxon>Pezizomycotina</taxon>
        <taxon>Leotiomycetes</taxon>
        <taxon>Helotiales</taxon>
        <taxon>Sclerotiniaceae</taxon>
        <taxon>Botrytis</taxon>
    </lineage>
</organism>
<keyword evidence="1" id="KW-0812">Transmembrane</keyword>
<dbReference type="GeneID" id="59260757"/>
<evidence type="ECO:0000313" key="2">
    <source>
        <dbReference type="EMBL" id="KAF5879487.1"/>
    </source>
</evidence>
<dbReference type="EMBL" id="JABFCT010000001">
    <property type="protein sequence ID" value="KAF5879487.1"/>
    <property type="molecule type" value="Genomic_DNA"/>
</dbReference>
<dbReference type="AlphaFoldDB" id="A0A8H6B5S7"/>
<name>A0A8H6B5S7_9HELO</name>
<feature type="transmembrane region" description="Helical" evidence="1">
    <location>
        <begin position="12"/>
        <end position="31"/>
    </location>
</feature>
<protein>
    <submittedName>
        <fullName evidence="2">Uncharacterized protein</fullName>
    </submittedName>
</protein>
<evidence type="ECO:0000256" key="1">
    <source>
        <dbReference type="SAM" id="Phobius"/>
    </source>
</evidence>
<comment type="caution">
    <text evidence="2">The sequence shown here is derived from an EMBL/GenBank/DDBJ whole genome shotgun (WGS) entry which is preliminary data.</text>
</comment>